<feature type="compositionally biased region" description="Polar residues" evidence="2">
    <location>
        <begin position="577"/>
        <end position="588"/>
    </location>
</feature>
<organism evidence="3 4">
    <name type="scientific">Astyanax mexicanus</name>
    <name type="common">Blind cave fish</name>
    <name type="synonym">Astyanax fasciatus mexicanus</name>
    <dbReference type="NCBI Taxonomy" id="7994"/>
    <lineage>
        <taxon>Eukaryota</taxon>
        <taxon>Metazoa</taxon>
        <taxon>Chordata</taxon>
        <taxon>Craniata</taxon>
        <taxon>Vertebrata</taxon>
        <taxon>Euteleostomi</taxon>
        <taxon>Actinopterygii</taxon>
        <taxon>Neopterygii</taxon>
        <taxon>Teleostei</taxon>
        <taxon>Ostariophysi</taxon>
        <taxon>Characiformes</taxon>
        <taxon>Characoidei</taxon>
        <taxon>Acestrorhamphidae</taxon>
        <taxon>Acestrorhamphinae</taxon>
        <taxon>Astyanax</taxon>
    </lineage>
</organism>
<name>A0A8B9JZV0_ASTMX</name>
<dbReference type="Ensembl" id="ENSAMXT00005031776.1">
    <property type="protein sequence ID" value="ENSAMXP00005028964.1"/>
    <property type="gene ID" value="ENSAMXG00005011855.1"/>
</dbReference>
<dbReference type="Gene3D" id="1.10.287.1490">
    <property type="match status" value="2"/>
</dbReference>
<keyword evidence="1" id="KW-0175">Coiled coil</keyword>
<feature type="coiled-coil region" evidence="1">
    <location>
        <begin position="57"/>
        <end position="222"/>
    </location>
</feature>
<protein>
    <submittedName>
        <fullName evidence="3">Protein Daple</fullName>
    </submittedName>
</protein>
<feature type="compositionally biased region" description="Polar residues" evidence="2">
    <location>
        <begin position="1215"/>
        <end position="1224"/>
    </location>
</feature>
<feature type="compositionally biased region" description="Pro residues" evidence="2">
    <location>
        <begin position="1201"/>
        <end position="1212"/>
    </location>
</feature>
<dbReference type="PANTHER" id="PTHR18947:SF31">
    <property type="entry name" value="PROTEIN DAPLE"/>
    <property type="match status" value="1"/>
</dbReference>
<sequence>MAFHLRKLIDERDECSELVLELTQERDYLQSLQPPSPVNFSSPERSSQLAVLSKEDRQHLAVELADTKAKLRRSRQELEEKTEHLIDTKNELDRLDVEMQKLKQENTQLLAEARSVRAYRDEVDALRERAGRVDRLETELARFKEKLHDVHFYKARVEELREDNMTLLETKAMLEEQLSTARGRSDKLHELEKENLHLRSKLHDMEIDRDSDKKRLEELLEENMLLEISQKQSMNESAHLGWELEQLSKNNEVNEARKSFVFELNESASSRLLKLEKENQSLQSTIQELREASLSLEEGQLHAMELERENQGLSKKIERLQTQLDQEKQTTHDMESLGEELLKEKQKLEKTLETVQADKDKQISELEKEKEHLNQAVSSLRKRAQVDSEARVREVETENRVLHQTISETGGKLARLEAEKRQATKELEGLRERGERCVELEREVARLERGREQLQRELASLRIASERTEALERENATLEQDNRRLKKQADAAQNANVRLATLEKDRRQLEEENLEQRRALDGLRPAAARLAQLQLEHSELERERQELQGTLEELRAQAKRCERLDLSCNSLSQENQRLQKSLDSSSAKIQDLEGRLRESESQSKEVQKELVEVRQAGSRAEEAEKQRRSMEQELGQAEKERKQLEKEAHRLRRQLEAKEAALEESSLRLSSMEKEGTALNRELARLREAAGRVKELEKDNKDLHKQVTIDKRTLATLREELVNEKLRVQQQCNELEKLSHELEKIGLNREKLLQEEHSCEDNKYKILETKIESTLKKTLELREEKIQSLESRLEESSSLNQQLRTDLTTVKKTLEALRQRQEEEAAHSEISQKSVEQGRCGSSQEKWETEQREATAELLKLKDRLIDVEKNVENSTLSSQNASLLSQYGALQTQLQTVEAEAEAQQRQKEEVRAARDSVTHDHERLLAVHERQAAEYEQLISQHATLKSNQRALEQEHKALENKYVLLLKQKDAMEALEASLQKERENRCYTSCNAFHVRYMVACVCRLSHTHSQLRQEYDGLQHQTKELKTSLNESQLELNRWQARFDQLKEQHQGLDISMTKLDNHCELLTRLKGNLEEENHHLLSQIQMLSQQNQTLLERTMESKELYHEEQKQYIDKLNALRRQKEKLEEKIMDQYKFYDPTPKKRSHWAGAKAIAKLIKPKKDTSRERPESSRERIRSAPDIPLPDIPVLLDCPDSSPPLPPPPLPPRQNRLSLDSPGNHSVEENHVQSPVFSPPPNNRGECIKNIKGLLLLKYTFSCWLRKYNRSL</sequence>
<feature type="region of interest" description="Disordered" evidence="2">
    <location>
        <begin position="1160"/>
        <end position="1238"/>
    </location>
</feature>
<dbReference type="GO" id="GO:0005737">
    <property type="term" value="C:cytoplasm"/>
    <property type="evidence" value="ECO:0007669"/>
    <property type="project" value="TreeGrafter"/>
</dbReference>
<feature type="compositionally biased region" description="Basic and acidic residues" evidence="2">
    <location>
        <begin position="590"/>
        <end position="612"/>
    </location>
</feature>
<feature type="coiled-coil region" evidence="1">
    <location>
        <begin position="1013"/>
        <end position="1142"/>
    </location>
</feature>
<dbReference type="Proteomes" id="UP000694621">
    <property type="component" value="Unplaced"/>
</dbReference>
<feature type="compositionally biased region" description="Basic and acidic residues" evidence="2">
    <location>
        <begin position="619"/>
        <end position="648"/>
    </location>
</feature>
<dbReference type="GO" id="GO:0031122">
    <property type="term" value="P:cytoplasmic microtubule organization"/>
    <property type="evidence" value="ECO:0007669"/>
    <property type="project" value="TreeGrafter"/>
</dbReference>
<evidence type="ECO:0000313" key="3">
    <source>
        <dbReference type="Ensembl" id="ENSAMXP00005028964.1"/>
    </source>
</evidence>
<feature type="region of interest" description="Disordered" evidence="2">
    <location>
        <begin position="819"/>
        <end position="851"/>
    </location>
</feature>
<proteinExistence type="predicted"/>
<dbReference type="PANTHER" id="PTHR18947">
    <property type="entry name" value="HOOK PROTEINS"/>
    <property type="match status" value="1"/>
</dbReference>
<dbReference type="GO" id="GO:0030705">
    <property type="term" value="P:cytoskeleton-dependent intracellular transport"/>
    <property type="evidence" value="ECO:0007669"/>
    <property type="project" value="TreeGrafter"/>
</dbReference>
<gene>
    <name evidence="3" type="primary">ccdc88c</name>
</gene>
<reference evidence="3" key="1">
    <citation type="submission" date="2025-08" db="UniProtKB">
        <authorList>
            <consortium name="Ensembl"/>
        </authorList>
    </citation>
    <scope>IDENTIFICATION</scope>
</reference>
<dbReference type="GO" id="GO:0005813">
    <property type="term" value="C:centrosome"/>
    <property type="evidence" value="ECO:0007669"/>
    <property type="project" value="TreeGrafter"/>
</dbReference>
<evidence type="ECO:0000313" key="4">
    <source>
        <dbReference type="Proteomes" id="UP000694621"/>
    </source>
</evidence>
<dbReference type="GO" id="GO:0051959">
    <property type="term" value="F:dynein light intermediate chain binding"/>
    <property type="evidence" value="ECO:0007669"/>
    <property type="project" value="TreeGrafter"/>
</dbReference>
<feature type="region of interest" description="Disordered" evidence="2">
    <location>
        <begin position="577"/>
        <end position="648"/>
    </location>
</feature>
<feature type="region of interest" description="Disordered" evidence="2">
    <location>
        <begin position="473"/>
        <end position="492"/>
    </location>
</feature>
<accession>A0A8B9JZV0</accession>
<feature type="compositionally biased region" description="Polar residues" evidence="2">
    <location>
        <begin position="829"/>
        <end position="844"/>
    </location>
</feature>
<evidence type="ECO:0000256" key="2">
    <source>
        <dbReference type="SAM" id="MobiDB-lite"/>
    </source>
</evidence>
<feature type="compositionally biased region" description="Basic and acidic residues" evidence="2">
    <location>
        <begin position="1165"/>
        <end position="1183"/>
    </location>
</feature>
<dbReference type="AlphaFoldDB" id="A0A8B9JZV0"/>
<feature type="compositionally biased region" description="Basic and acidic residues" evidence="2">
    <location>
        <begin position="473"/>
        <end position="489"/>
    </location>
</feature>
<evidence type="ECO:0000256" key="1">
    <source>
        <dbReference type="SAM" id="Coils"/>
    </source>
</evidence>
<dbReference type="GO" id="GO:0008017">
    <property type="term" value="F:microtubule binding"/>
    <property type="evidence" value="ECO:0007669"/>
    <property type="project" value="TreeGrafter"/>
</dbReference>